<dbReference type="RefSeq" id="WP_182204526.1">
    <property type="nucleotide sequence ID" value="NZ_JACGLT010000005.1"/>
</dbReference>
<keyword evidence="3" id="KW-0804">Transcription</keyword>
<evidence type="ECO:0000313" key="6">
    <source>
        <dbReference type="Proteomes" id="UP000541857"/>
    </source>
</evidence>
<protein>
    <submittedName>
        <fullName evidence="5">Helix-turn-helix transcriptional regulator</fullName>
    </submittedName>
</protein>
<dbReference type="Gene3D" id="1.10.10.60">
    <property type="entry name" value="Homeodomain-like"/>
    <property type="match status" value="1"/>
</dbReference>
<dbReference type="Proteomes" id="UP000541857">
    <property type="component" value="Unassembled WGS sequence"/>
</dbReference>
<comment type="caution">
    <text evidence="5">The sequence shown here is derived from an EMBL/GenBank/DDBJ whole genome shotgun (WGS) entry which is preliminary data.</text>
</comment>
<dbReference type="InterPro" id="IPR009057">
    <property type="entry name" value="Homeodomain-like_sf"/>
</dbReference>
<organism evidence="5 6">
    <name type="scientific">Gelidibacter maritimus</name>
    <dbReference type="NCBI Taxonomy" id="2761487"/>
    <lineage>
        <taxon>Bacteria</taxon>
        <taxon>Pseudomonadati</taxon>
        <taxon>Bacteroidota</taxon>
        <taxon>Flavobacteriia</taxon>
        <taxon>Flavobacteriales</taxon>
        <taxon>Flavobacteriaceae</taxon>
        <taxon>Gelidibacter</taxon>
    </lineage>
</organism>
<reference evidence="5 6" key="1">
    <citation type="submission" date="2020-07" db="EMBL/GenBank/DDBJ databases">
        <title>Bacterium isolated from marine sediment.</title>
        <authorList>
            <person name="Shang D."/>
        </authorList>
    </citation>
    <scope>NUCLEOTIDE SEQUENCE [LARGE SCALE GENOMIC DNA]</scope>
    <source>
        <strain evidence="5 6">F6074</strain>
    </source>
</reference>
<dbReference type="PRINTS" id="PR00032">
    <property type="entry name" value="HTHARAC"/>
</dbReference>
<proteinExistence type="predicted"/>
<dbReference type="SMART" id="SM00342">
    <property type="entry name" value="HTH_ARAC"/>
    <property type="match status" value="1"/>
</dbReference>
<dbReference type="AlphaFoldDB" id="A0A7W2R396"/>
<dbReference type="Pfam" id="PF12833">
    <property type="entry name" value="HTH_18"/>
    <property type="match status" value="1"/>
</dbReference>
<gene>
    <name evidence="5" type="ORF">H3Z82_07865</name>
</gene>
<keyword evidence="6" id="KW-1185">Reference proteome</keyword>
<dbReference type="SUPFAM" id="SSF46689">
    <property type="entry name" value="Homeodomain-like"/>
    <property type="match status" value="1"/>
</dbReference>
<evidence type="ECO:0000256" key="3">
    <source>
        <dbReference type="ARBA" id="ARBA00023163"/>
    </source>
</evidence>
<name>A0A7W2R396_9FLAO</name>
<dbReference type="InterPro" id="IPR018060">
    <property type="entry name" value="HTH_AraC"/>
</dbReference>
<dbReference type="GO" id="GO:0043565">
    <property type="term" value="F:sequence-specific DNA binding"/>
    <property type="evidence" value="ECO:0007669"/>
    <property type="project" value="InterPro"/>
</dbReference>
<dbReference type="PANTHER" id="PTHR47893">
    <property type="entry name" value="REGULATORY PROTEIN PCHR"/>
    <property type="match status" value="1"/>
</dbReference>
<accession>A0A7W2R396</accession>
<keyword evidence="1" id="KW-0805">Transcription regulation</keyword>
<dbReference type="EMBL" id="JACGLT010000005">
    <property type="protein sequence ID" value="MBA6152636.1"/>
    <property type="molecule type" value="Genomic_DNA"/>
</dbReference>
<feature type="domain" description="HTH araC/xylS-type" evidence="4">
    <location>
        <begin position="237"/>
        <end position="335"/>
    </location>
</feature>
<keyword evidence="2" id="KW-0238">DNA-binding</keyword>
<sequence length="348" mass="40655">MLEVFLNAKSTEGVVKQMQGYFGGELTERWGEHTLVFDNDIAKGCVRCITFDWGVSLLEIDALFYDDVLLVNANGKSNPIHFSYCSQGYYKNRFENESEFHTVAQFHSSIIVSKTDLKLYTFFPKEIHLILNDICIIRKEFLKKRNNQLSELNENLYRVFVDDKDETAFAYYSPIHLRMEDYVKTLRDLKTEGMARVLHIEGEVYHLLSMHIARHDKYQNNEAIPHALLKNELKIIKRYARKILDDPSISYNLDQISSDSGLSQAKLQEGFKFLFARTVTEYIRHVRLEAARDLMNTTDLNISQIVYTIGFTSRSYFSKIFKEKYGMTPHEFRKQVVVVNMDDEELSI</sequence>
<dbReference type="PANTHER" id="PTHR47893:SF1">
    <property type="entry name" value="REGULATORY PROTEIN PCHR"/>
    <property type="match status" value="1"/>
</dbReference>
<dbReference type="InterPro" id="IPR020449">
    <property type="entry name" value="Tscrpt_reg_AraC-type_HTH"/>
</dbReference>
<dbReference type="PROSITE" id="PS01124">
    <property type="entry name" value="HTH_ARAC_FAMILY_2"/>
    <property type="match status" value="1"/>
</dbReference>
<dbReference type="GO" id="GO:0003700">
    <property type="term" value="F:DNA-binding transcription factor activity"/>
    <property type="evidence" value="ECO:0007669"/>
    <property type="project" value="InterPro"/>
</dbReference>
<evidence type="ECO:0000313" key="5">
    <source>
        <dbReference type="EMBL" id="MBA6152636.1"/>
    </source>
</evidence>
<evidence type="ECO:0000259" key="4">
    <source>
        <dbReference type="PROSITE" id="PS01124"/>
    </source>
</evidence>
<evidence type="ECO:0000256" key="2">
    <source>
        <dbReference type="ARBA" id="ARBA00023125"/>
    </source>
</evidence>
<dbReference type="InterPro" id="IPR053142">
    <property type="entry name" value="PchR_regulatory_protein"/>
</dbReference>
<evidence type="ECO:0000256" key="1">
    <source>
        <dbReference type="ARBA" id="ARBA00023015"/>
    </source>
</evidence>